<gene>
    <name evidence="1" type="ORF">FB473_001906</name>
</gene>
<evidence type="ECO:0000313" key="1">
    <source>
        <dbReference type="EMBL" id="NIH57261.1"/>
    </source>
</evidence>
<keyword evidence="2" id="KW-1185">Reference proteome</keyword>
<dbReference type="EMBL" id="JAAMOZ010000001">
    <property type="protein sequence ID" value="NIH57261.1"/>
    <property type="molecule type" value="Genomic_DNA"/>
</dbReference>
<evidence type="ECO:0008006" key="3">
    <source>
        <dbReference type="Google" id="ProtNLM"/>
    </source>
</evidence>
<dbReference type="RefSeq" id="WP_167166810.1">
    <property type="nucleotide sequence ID" value="NZ_BAAAOO010000008.1"/>
</dbReference>
<dbReference type="InterPro" id="IPR024208">
    <property type="entry name" value="DUF3842"/>
</dbReference>
<name>A0ABX0SKM0_9ACTN</name>
<proteinExistence type="predicted"/>
<sequence length="134" mass="13420">MRILVVDGQGGGIGKQLVTAIKAAYPDHEVTAIGTNVSATNAMLRAGADRAATGENAVVASSRRADVIAGPVGIVVADSLIGEITPAMAVAIGQSEAVRVLIPMNRCDNVIVGLSTDASMASLIEEAVVAIGAL</sequence>
<evidence type="ECO:0000313" key="2">
    <source>
        <dbReference type="Proteomes" id="UP000749311"/>
    </source>
</evidence>
<reference evidence="1 2" key="1">
    <citation type="submission" date="2020-02" db="EMBL/GenBank/DDBJ databases">
        <title>Sequencing the genomes of 1000 actinobacteria strains.</title>
        <authorList>
            <person name="Klenk H.-P."/>
        </authorList>
    </citation>
    <scope>NUCLEOTIDE SEQUENCE [LARGE SCALE GENOMIC DNA]</scope>
    <source>
        <strain evidence="1 2">DSM 19609</strain>
    </source>
</reference>
<comment type="caution">
    <text evidence="1">The sequence shown here is derived from an EMBL/GenBank/DDBJ whole genome shotgun (WGS) entry which is preliminary data.</text>
</comment>
<dbReference type="Pfam" id="PF12953">
    <property type="entry name" value="DUF3842"/>
    <property type="match status" value="1"/>
</dbReference>
<accession>A0ABX0SKM0</accession>
<dbReference type="Proteomes" id="UP000749311">
    <property type="component" value="Unassembled WGS sequence"/>
</dbReference>
<organism evidence="1 2">
    <name type="scientific">Brooklawnia cerclae</name>
    <dbReference type="NCBI Taxonomy" id="349934"/>
    <lineage>
        <taxon>Bacteria</taxon>
        <taxon>Bacillati</taxon>
        <taxon>Actinomycetota</taxon>
        <taxon>Actinomycetes</taxon>
        <taxon>Propionibacteriales</taxon>
        <taxon>Propionibacteriaceae</taxon>
        <taxon>Brooklawnia</taxon>
    </lineage>
</organism>
<protein>
    <recommendedName>
        <fullName evidence="3">DUF3842 family protein</fullName>
    </recommendedName>
</protein>